<dbReference type="Proteomes" id="UP000092177">
    <property type="component" value="Chromosome 3"/>
</dbReference>
<sequence length="69" mass="7852">MLLLGHMCLIVEKQVSRVFKIFKVSTSHAMHTHTLTPDLIWPLIFAKGGGPEWDRGSCHRITVALKLER</sequence>
<reference evidence="2" key="1">
    <citation type="journal article" date="2017" name="BMC Genomics">
        <title>Gapless genome assembly of Colletotrichum higginsianum reveals chromosome structure and association of transposable elements with secondary metabolite gene clusters.</title>
        <authorList>
            <person name="Dallery J.-F."/>
            <person name="Lapalu N."/>
            <person name="Zampounis A."/>
            <person name="Pigne S."/>
            <person name="Luyten I."/>
            <person name="Amselem J."/>
            <person name="Wittenberg A.H.J."/>
            <person name="Zhou S."/>
            <person name="de Queiroz M.V."/>
            <person name="Robin G.P."/>
            <person name="Auger A."/>
            <person name="Hainaut M."/>
            <person name="Henrissat B."/>
            <person name="Kim K.-T."/>
            <person name="Lee Y.-H."/>
            <person name="Lespinet O."/>
            <person name="Schwartz D.C."/>
            <person name="Thon M.R."/>
            <person name="O'Connell R.J."/>
        </authorList>
    </citation>
    <scope>NUCLEOTIDE SEQUENCE [LARGE SCALE GENOMIC DNA]</scope>
    <source>
        <strain evidence="2">IMI 349063</strain>
    </source>
</reference>
<protein>
    <submittedName>
        <fullName evidence="1">Uncharacterized protein</fullName>
    </submittedName>
</protein>
<proteinExistence type="predicted"/>
<dbReference type="RefSeq" id="XP_018161413.1">
    <property type="nucleotide sequence ID" value="XM_018300167.1"/>
</dbReference>
<dbReference type="EMBL" id="LTAN01000003">
    <property type="protein sequence ID" value="OBR12896.1"/>
    <property type="molecule type" value="Genomic_DNA"/>
</dbReference>
<accession>A0A1B7YLI5</accession>
<evidence type="ECO:0000313" key="1">
    <source>
        <dbReference type="EMBL" id="OBR12896.1"/>
    </source>
</evidence>
<dbReference type="KEGG" id="chig:CH63R_05192"/>
<comment type="caution">
    <text evidence="1">The sequence shown here is derived from an EMBL/GenBank/DDBJ whole genome shotgun (WGS) entry which is preliminary data.</text>
</comment>
<gene>
    <name evidence="1" type="ORF">CH63R_05192</name>
</gene>
<evidence type="ECO:0000313" key="2">
    <source>
        <dbReference type="Proteomes" id="UP000092177"/>
    </source>
</evidence>
<keyword evidence="2" id="KW-1185">Reference proteome</keyword>
<dbReference type="GeneID" id="28864274"/>
<name>A0A1B7YLI5_COLHI</name>
<dbReference type="VEuPathDB" id="FungiDB:CH63R_05192"/>
<organism evidence="1 2">
    <name type="scientific">Colletotrichum higginsianum (strain IMI 349063)</name>
    <name type="common">Crucifer anthracnose fungus</name>
    <dbReference type="NCBI Taxonomy" id="759273"/>
    <lineage>
        <taxon>Eukaryota</taxon>
        <taxon>Fungi</taxon>
        <taxon>Dikarya</taxon>
        <taxon>Ascomycota</taxon>
        <taxon>Pezizomycotina</taxon>
        <taxon>Sordariomycetes</taxon>
        <taxon>Hypocreomycetidae</taxon>
        <taxon>Glomerellales</taxon>
        <taxon>Glomerellaceae</taxon>
        <taxon>Colletotrichum</taxon>
        <taxon>Colletotrichum destructivum species complex</taxon>
    </lineage>
</organism>
<dbReference type="AlphaFoldDB" id="A0A1B7YLI5"/>